<sequence length="109" mass="11826">MGVKGRKGPPGPQGERVQKVYQESQGESLTLLPKERLDHKVKWVREVQSVIQEAMADEDQQGLKVNEILKLIAHKVNCQILGPRGPQGERGNTGEDGDRGPPGLPGTPG</sequence>
<accession>A0A183JA32</accession>
<name>A0A183JA32_9BILA</name>
<evidence type="ECO:0000313" key="3">
    <source>
        <dbReference type="Proteomes" id="UP000270296"/>
    </source>
</evidence>
<reference evidence="2 3" key="2">
    <citation type="submission" date="2018-11" db="EMBL/GenBank/DDBJ databases">
        <authorList>
            <consortium name="Pathogen Informatics"/>
        </authorList>
    </citation>
    <scope>NUCLEOTIDE SEQUENCE [LARGE SCALE GENOMIC DNA]</scope>
</reference>
<feature type="region of interest" description="Disordered" evidence="1">
    <location>
        <begin position="80"/>
        <end position="109"/>
    </location>
</feature>
<gene>
    <name evidence="2" type="ORF">SBAD_LOCUS12730</name>
</gene>
<dbReference type="Proteomes" id="UP000270296">
    <property type="component" value="Unassembled WGS sequence"/>
</dbReference>
<dbReference type="EMBL" id="UZAM01018627">
    <property type="protein sequence ID" value="VDP51362.1"/>
    <property type="molecule type" value="Genomic_DNA"/>
</dbReference>
<evidence type="ECO:0000313" key="4">
    <source>
        <dbReference type="WBParaSite" id="SBAD_0001314001-mRNA-1"/>
    </source>
</evidence>
<evidence type="ECO:0000256" key="1">
    <source>
        <dbReference type="SAM" id="MobiDB-lite"/>
    </source>
</evidence>
<reference evidence="4" key="1">
    <citation type="submission" date="2016-06" db="UniProtKB">
        <authorList>
            <consortium name="WormBaseParasite"/>
        </authorList>
    </citation>
    <scope>IDENTIFICATION</scope>
</reference>
<proteinExistence type="predicted"/>
<organism evidence="4">
    <name type="scientific">Soboliphyme baturini</name>
    <dbReference type="NCBI Taxonomy" id="241478"/>
    <lineage>
        <taxon>Eukaryota</taxon>
        <taxon>Metazoa</taxon>
        <taxon>Ecdysozoa</taxon>
        <taxon>Nematoda</taxon>
        <taxon>Enoplea</taxon>
        <taxon>Dorylaimia</taxon>
        <taxon>Dioctophymatida</taxon>
        <taxon>Dioctophymatoidea</taxon>
        <taxon>Soboliphymatidae</taxon>
        <taxon>Soboliphyme</taxon>
    </lineage>
</organism>
<dbReference type="AlphaFoldDB" id="A0A183JA32"/>
<keyword evidence="3" id="KW-1185">Reference proteome</keyword>
<dbReference type="OrthoDB" id="5983381at2759"/>
<evidence type="ECO:0000313" key="2">
    <source>
        <dbReference type="EMBL" id="VDP51362.1"/>
    </source>
</evidence>
<protein>
    <submittedName>
        <fullName evidence="4">Collagen alpha-1(IX) chain-like</fullName>
    </submittedName>
</protein>
<dbReference type="WBParaSite" id="SBAD_0001314001-mRNA-1">
    <property type="protein sequence ID" value="SBAD_0001314001-mRNA-1"/>
    <property type="gene ID" value="SBAD_0001314001"/>
</dbReference>